<dbReference type="Gene3D" id="3.40.630.70">
    <property type="entry name" value="Leucyl/phenylalanyl-tRNA-protein transferase, C-terminal domain"/>
    <property type="match status" value="1"/>
</dbReference>
<dbReference type="KEGG" id="tmk:QGN29_12105"/>
<dbReference type="GO" id="GO:0008914">
    <property type="term" value="F:leucyl-tRNA--protein transferase activity"/>
    <property type="evidence" value="ECO:0007669"/>
    <property type="project" value="UniProtKB-UniRule"/>
</dbReference>
<keyword evidence="6" id="KW-1185">Reference proteome</keyword>
<dbReference type="Proteomes" id="UP001268683">
    <property type="component" value="Chromosome"/>
</dbReference>
<evidence type="ECO:0000256" key="1">
    <source>
        <dbReference type="ARBA" id="ARBA00022490"/>
    </source>
</evidence>
<dbReference type="PANTHER" id="PTHR30098:SF2">
    <property type="entry name" value="LEUCYL_PHENYLALANYL-TRNA--PROTEIN TRANSFERASE"/>
    <property type="match status" value="1"/>
</dbReference>
<accession>A0AA52EHS6</accession>
<dbReference type="Pfam" id="PF03588">
    <property type="entry name" value="Leu_Phe_trans"/>
    <property type="match status" value="1"/>
</dbReference>
<evidence type="ECO:0000313" key="6">
    <source>
        <dbReference type="Proteomes" id="UP001268683"/>
    </source>
</evidence>
<evidence type="ECO:0000256" key="2">
    <source>
        <dbReference type="ARBA" id="ARBA00022679"/>
    </source>
</evidence>
<organism evidence="5 6">
    <name type="scientific">Temperatibacter marinus</name>
    <dbReference type="NCBI Taxonomy" id="1456591"/>
    <lineage>
        <taxon>Bacteria</taxon>
        <taxon>Pseudomonadati</taxon>
        <taxon>Pseudomonadota</taxon>
        <taxon>Alphaproteobacteria</taxon>
        <taxon>Kordiimonadales</taxon>
        <taxon>Temperatibacteraceae</taxon>
        <taxon>Temperatibacter</taxon>
    </lineage>
</organism>
<protein>
    <recommendedName>
        <fullName evidence="4">Leucyl/phenylalanyl-tRNA--protein transferase</fullName>
        <ecNumber evidence="4">2.3.2.6</ecNumber>
    </recommendedName>
    <alternativeName>
        <fullName evidence="4">L/F-transferase</fullName>
    </alternativeName>
    <alternativeName>
        <fullName evidence="4">Leucyltransferase</fullName>
    </alternativeName>
    <alternativeName>
        <fullName evidence="4">Phenyalanyltransferase</fullName>
    </alternativeName>
</protein>
<comment type="catalytic activity">
    <reaction evidence="4">
        <text>N-terminal L-arginyl-[protein] + L-leucyl-tRNA(Leu) = N-terminal L-leucyl-L-arginyl-[protein] + tRNA(Leu) + H(+)</text>
        <dbReference type="Rhea" id="RHEA:50416"/>
        <dbReference type="Rhea" id="RHEA-COMP:9613"/>
        <dbReference type="Rhea" id="RHEA-COMP:9622"/>
        <dbReference type="Rhea" id="RHEA-COMP:12672"/>
        <dbReference type="Rhea" id="RHEA-COMP:12673"/>
        <dbReference type="ChEBI" id="CHEBI:15378"/>
        <dbReference type="ChEBI" id="CHEBI:64719"/>
        <dbReference type="ChEBI" id="CHEBI:78442"/>
        <dbReference type="ChEBI" id="CHEBI:78494"/>
        <dbReference type="ChEBI" id="CHEBI:133044"/>
        <dbReference type="EC" id="2.3.2.6"/>
    </reaction>
</comment>
<evidence type="ECO:0000256" key="3">
    <source>
        <dbReference type="ARBA" id="ARBA00023315"/>
    </source>
</evidence>
<dbReference type="GO" id="GO:0030163">
    <property type="term" value="P:protein catabolic process"/>
    <property type="evidence" value="ECO:0007669"/>
    <property type="project" value="UniProtKB-UniRule"/>
</dbReference>
<evidence type="ECO:0000256" key="4">
    <source>
        <dbReference type="HAMAP-Rule" id="MF_00688"/>
    </source>
</evidence>
<dbReference type="InterPro" id="IPR016181">
    <property type="entry name" value="Acyl_CoA_acyltransferase"/>
</dbReference>
<dbReference type="InterPro" id="IPR004616">
    <property type="entry name" value="Leu/Phe-tRNA_Trfase"/>
</dbReference>
<dbReference type="HAMAP" id="MF_00688">
    <property type="entry name" value="Leu_Phe_trans"/>
    <property type="match status" value="1"/>
</dbReference>
<dbReference type="AlphaFoldDB" id="A0AA52EHS6"/>
<comment type="catalytic activity">
    <reaction evidence="4">
        <text>L-phenylalanyl-tRNA(Phe) + an N-terminal L-alpha-aminoacyl-[protein] = an N-terminal L-phenylalanyl-L-alpha-aminoacyl-[protein] + tRNA(Phe)</text>
        <dbReference type="Rhea" id="RHEA:43632"/>
        <dbReference type="Rhea" id="RHEA-COMP:9668"/>
        <dbReference type="Rhea" id="RHEA-COMP:9699"/>
        <dbReference type="Rhea" id="RHEA-COMP:10636"/>
        <dbReference type="Rhea" id="RHEA-COMP:10637"/>
        <dbReference type="ChEBI" id="CHEBI:78442"/>
        <dbReference type="ChEBI" id="CHEBI:78531"/>
        <dbReference type="ChEBI" id="CHEBI:78597"/>
        <dbReference type="ChEBI" id="CHEBI:83561"/>
        <dbReference type="EC" id="2.3.2.6"/>
    </reaction>
</comment>
<evidence type="ECO:0000313" key="5">
    <source>
        <dbReference type="EMBL" id="WND02291.1"/>
    </source>
</evidence>
<comment type="similarity">
    <text evidence="4">Belongs to the L/F-transferase family.</text>
</comment>
<comment type="subcellular location">
    <subcellularLocation>
        <location evidence="4">Cytoplasm</location>
    </subcellularLocation>
</comment>
<keyword evidence="3 4" id="KW-0012">Acyltransferase</keyword>
<sequence>MLASEITLDLLLNAYASGFFPMSDDREDEAVFWVDPEERGIFPLEQFHLSKSLKKFIRKSLYKITYNQCFQTILQQCAMPAADRENTWISHDIEALYCELHAAGFAHSIECWHGETLVGGLYGVCLNGCFFGESMFSRKTNASKVALAYLVARLKVGGFSLLDSQFQTEHLKSMGCIEVARADYKMILNNALQNTQADFYLLDDDTPAETILQLITQIS</sequence>
<gene>
    <name evidence="4 5" type="primary">aat</name>
    <name evidence="5" type="ORF">QGN29_12105</name>
</gene>
<reference evidence="5" key="1">
    <citation type="submission" date="2023-04" db="EMBL/GenBank/DDBJ databases">
        <title>Complete genome sequence of Temperatibacter marinus.</title>
        <authorList>
            <person name="Rong J.-C."/>
            <person name="Yi M.-L."/>
            <person name="Zhao Q."/>
        </authorList>
    </citation>
    <scope>NUCLEOTIDE SEQUENCE</scope>
    <source>
        <strain evidence="5">NBRC 110045</strain>
    </source>
</reference>
<dbReference type="RefSeq" id="WP_310798127.1">
    <property type="nucleotide sequence ID" value="NZ_CP123872.1"/>
</dbReference>
<dbReference type="InterPro" id="IPR042203">
    <property type="entry name" value="Leu/Phe-tRNA_Trfase_C"/>
</dbReference>
<dbReference type="NCBIfam" id="TIGR00667">
    <property type="entry name" value="aat"/>
    <property type="match status" value="1"/>
</dbReference>
<comment type="catalytic activity">
    <reaction evidence="4">
        <text>N-terminal L-lysyl-[protein] + L-leucyl-tRNA(Leu) = N-terminal L-leucyl-L-lysyl-[protein] + tRNA(Leu) + H(+)</text>
        <dbReference type="Rhea" id="RHEA:12340"/>
        <dbReference type="Rhea" id="RHEA-COMP:9613"/>
        <dbReference type="Rhea" id="RHEA-COMP:9622"/>
        <dbReference type="Rhea" id="RHEA-COMP:12670"/>
        <dbReference type="Rhea" id="RHEA-COMP:12671"/>
        <dbReference type="ChEBI" id="CHEBI:15378"/>
        <dbReference type="ChEBI" id="CHEBI:65249"/>
        <dbReference type="ChEBI" id="CHEBI:78442"/>
        <dbReference type="ChEBI" id="CHEBI:78494"/>
        <dbReference type="ChEBI" id="CHEBI:133043"/>
        <dbReference type="EC" id="2.3.2.6"/>
    </reaction>
</comment>
<dbReference type="EC" id="2.3.2.6" evidence="4"/>
<dbReference type="SUPFAM" id="SSF55729">
    <property type="entry name" value="Acyl-CoA N-acyltransferases (Nat)"/>
    <property type="match status" value="1"/>
</dbReference>
<proteinExistence type="inferred from homology"/>
<name>A0AA52EHS6_9PROT</name>
<dbReference type="FunFam" id="3.40.630.70:FF:000001">
    <property type="entry name" value="Leucyl/phenylalanyl-tRNA--protein transferase"/>
    <property type="match status" value="1"/>
</dbReference>
<dbReference type="EMBL" id="CP123872">
    <property type="protein sequence ID" value="WND02291.1"/>
    <property type="molecule type" value="Genomic_DNA"/>
</dbReference>
<dbReference type="PANTHER" id="PTHR30098">
    <property type="entry name" value="LEUCYL/PHENYLALANYL-TRNA--PROTEIN TRANSFERASE"/>
    <property type="match status" value="1"/>
</dbReference>
<keyword evidence="2 4" id="KW-0808">Transferase</keyword>
<dbReference type="GO" id="GO:0005737">
    <property type="term" value="C:cytoplasm"/>
    <property type="evidence" value="ECO:0007669"/>
    <property type="project" value="UniProtKB-SubCell"/>
</dbReference>
<comment type="function">
    <text evidence="4">Functions in the N-end rule pathway of protein degradation where it conjugates Leu, Phe and, less efficiently, Met from aminoacyl-tRNAs to the N-termini of proteins containing an N-terminal arginine or lysine.</text>
</comment>
<keyword evidence="1 4" id="KW-0963">Cytoplasm</keyword>